<evidence type="ECO:0000313" key="1">
    <source>
        <dbReference type="EMBL" id="CDJ46832.1"/>
    </source>
</evidence>
<sequence length="89" mass="9917">MTSVFRRIPLPSTLRVYEMTSQLRKGPKPSDTPLSLSEALAAAPQTVTFLHVDCLKGVPVDMTLKESSPDPYFAQHIRDMFSAFFGSKK</sequence>
<reference evidence="1" key="1">
    <citation type="submission" date="2013-10" db="EMBL/GenBank/DDBJ databases">
        <title>Genomic analysis of the causative agents of coccidiosis in chickens.</title>
        <authorList>
            <person name="Reid A.J."/>
            <person name="Blake D."/>
            <person name="Billington K."/>
            <person name="Browne H."/>
            <person name="Dunn M."/>
            <person name="Hung S."/>
            <person name="Kawahara F."/>
            <person name="Miranda-Saavedra D."/>
            <person name="Mourier T."/>
            <person name="Nagra H."/>
            <person name="Otto T.D."/>
            <person name="Rawlings N."/>
            <person name="Sanchez A."/>
            <person name="Sanders M."/>
            <person name="Subramaniam C."/>
            <person name="Tay Y."/>
            <person name="Dear P."/>
            <person name="Doerig C."/>
            <person name="Gruber A."/>
            <person name="Parkinson J."/>
            <person name="Shirley M."/>
            <person name="Wan K.L."/>
            <person name="Berriman M."/>
            <person name="Tomley F."/>
            <person name="Pain A."/>
        </authorList>
    </citation>
    <scope>NUCLEOTIDE SEQUENCE [LARGE SCALE GENOMIC DNA]</scope>
    <source>
        <strain evidence="1">Houghton</strain>
    </source>
</reference>
<evidence type="ECO:0000313" key="2">
    <source>
        <dbReference type="Proteomes" id="UP000030750"/>
    </source>
</evidence>
<protein>
    <submittedName>
        <fullName evidence="1">Uncharacterized protein</fullName>
    </submittedName>
</protein>
<keyword evidence="2" id="KW-1185">Reference proteome</keyword>
<name>U6L8S5_9EIME</name>
<organism evidence="1 2">
    <name type="scientific">Eimeria brunetti</name>
    <dbReference type="NCBI Taxonomy" id="51314"/>
    <lineage>
        <taxon>Eukaryota</taxon>
        <taxon>Sar</taxon>
        <taxon>Alveolata</taxon>
        <taxon>Apicomplexa</taxon>
        <taxon>Conoidasida</taxon>
        <taxon>Coccidia</taxon>
        <taxon>Eucoccidiorida</taxon>
        <taxon>Eimeriorina</taxon>
        <taxon>Eimeriidae</taxon>
        <taxon>Eimeria</taxon>
    </lineage>
</organism>
<dbReference type="VEuPathDB" id="ToxoDB:EBH_0013620"/>
<dbReference type="OrthoDB" id="345884at2759"/>
<dbReference type="AlphaFoldDB" id="U6L8S5"/>
<reference evidence="1" key="2">
    <citation type="submission" date="2013-10" db="EMBL/GenBank/DDBJ databases">
        <authorList>
            <person name="Aslett M."/>
        </authorList>
    </citation>
    <scope>NUCLEOTIDE SEQUENCE [LARGE SCALE GENOMIC DNA]</scope>
    <source>
        <strain evidence="1">Houghton</strain>
    </source>
</reference>
<proteinExistence type="predicted"/>
<dbReference type="Proteomes" id="UP000030750">
    <property type="component" value="Unassembled WGS sequence"/>
</dbReference>
<gene>
    <name evidence="1" type="ORF">EBH_0013620</name>
</gene>
<accession>U6L8S5</accession>
<dbReference type="EMBL" id="HG710501">
    <property type="protein sequence ID" value="CDJ46832.1"/>
    <property type="molecule type" value="Genomic_DNA"/>
</dbReference>